<dbReference type="InterPro" id="IPR029602">
    <property type="entry name" value="IFT74"/>
</dbReference>
<dbReference type="OMA" id="EMANSQV"/>
<dbReference type="EMBL" id="GL983968">
    <property type="protein sequence ID" value="EGR30620.1"/>
    <property type="molecule type" value="Genomic_DNA"/>
</dbReference>
<dbReference type="GO" id="GO:0048487">
    <property type="term" value="F:beta-tubulin binding"/>
    <property type="evidence" value="ECO:0007669"/>
    <property type="project" value="InterPro"/>
</dbReference>
<keyword evidence="3" id="KW-1185">Reference proteome</keyword>
<reference evidence="2 3" key="1">
    <citation type="submission" date="2011-07" db="EMBL/GenBank/DDBJ databases">
        <authorList>
            <person name="Coyne R."/>
            <person name="Brami D."/>
            <person name="Johnson J."/>
            <person name="Hostetler J."/>
            <person name="Hannick L."/>
            <person name="Clark T."/>
            <person name="Cassidy-Hanley D."/>
            <person name="Inman J."/>
        </authorList>
    </citation>
    <scope>NUCLEOTIDE SEQUENCE [LARGE SCALE GENOMIC DNA]</scope>
    <source>
        <strain evidence="2 3">G5</strain>
    </source>
</reference>
<dbReference type="GO" id="GO:0005929">
    <property type="term" value="C:cilium"/>
    <property type="evidence" value="ECO:0007669"/>
    <property type="project" value="TreeGrafter"/>
</dbReference>
<dbReference type="Proteomes" id="UP000008983">
    <property type="component" value="Unassembled WGS sequence"/>
</dbReference>
<proteinExistence type="predicted"/>
<feature type="coiled-coil region" evidence="1">
    <location>
        <begin position="99"/>
        <end position="143"/>
    </location>
</feature>
<dbReference type="InParanoid" id="G0QVY6"/>
<accession>G0QVY6</accession>
<organism evidence="2 3">
    <name type="scientific">Ichthyophthirius multifiliis</name>
    <name type="common">White spot disease agent</name>
    <name type="synonym">Ich</name>
    <dbReference type="NCBI Taxonomy" id="5932"/>
    <lineage>
        <taxon>Eukaryota</taxon>
        <taxon>Sar</taxon>
        <taxon>Alveolata</taxon>
        <taxon>Ciliophora</taxon>
        <taxon>Intramacronucleata</taxon>
        <taxon>Oligohymenophorea</taxon>
        <taxon>Hymenostomatida</taxon>
        <taxon>Ophryoglenina</taxon>
        <taxon>Ichthyophthirius</taxon>
    </lineage>
</organism>
<gene>
    <name evidence="2" type="ORF">IMG5_127600</name>
</gene>
<keyword evidence="2" id="KW-0378">Hydrolase</keyword>
<protein>
    <submittedName>
        <fullName evidence="2">Intraflagellar transport protein, putative</fullName>
        <ecNumber evidence="2">3.1.4.16</ecNumber>
    </submittedName>
</protein>
<evidence type="ECO:0000256" key="1">
    <source>
        <dbReference type="SAM" id="Coils"/>
    </source>
</evidence>
<evidence type="ECO:0000313" key="2">
    <source>
        <dbReference type="EMBL" id="EGR30620.1"/>
    </source>
</evidence>
<evidence type="ECO:0000313" key="3">
    <source>
        <dbReference type="Proteomes" id="UP000008983"/>
    </source>
</evidence>
<dbReference type="GO" id="GO:0008663">
    <property type="term" value="F:2',3'-cyclic-nucleotide 2'-phosphodiesterase activity"/>
    <property type="evidence" value="ECO:0007669"/>
    <property type="project" value="UniProtKB-EC"/>
</dbReference>
<dbReference type="eggNOG" id="ENOG502QS4E">
    <property type="taxonomic scope" value="Eukaryota"/>
</dbReference>
<dbReference type="AlphaFoldDB" id="G0QVY6"/>
<name>G0QVY6_ICHMU</name>
<feature type="coiled-coil region" evidence="1">
    <location>
        <begin position="167"/>
        <end position="334"/>
    </location>
</feature>
<dbReference type="PANTHER" id="PTHR31432">
    <property type="entry name" value="INTRAFLAGELLAR TRANSPORT PROTEIN 74 HOMOLOG"/>
    <property type="match status" value="1"/>
</dbReference>
<dbReference type="STRING" id="857967.G0QVY6"/>
<dbReference type="OrthoDB" id="444379at2759"/>
<dbReference type="GO" id="GO:0030992">
    <property type="term" value="C:intraciliary transport particle B"/>
    <property type="evidence" value="ECO:0007669"/>
    <property type="project" value="InterPro"/>
</dbReference>
<dbReference type="RefSeq" id="XP_004032207.1">
    <property type="nucleotide sequence ID" value="XM_004032159.1"/>
</dbReference>
<dbReference type="GO" id="GO:0035735">
    <property type="term" value="P:intraciliary transport involved in cilium assembly"/>
    <property type="evidence" value="ECO:0007669"/>
    <property type="project" value="TreeGrafter"/>
</dbReference>
<dbReference type="GeneID" id="14906733"/>
<dbReference type="EC" id="3.1.4.16" evidence="2"/>
<keyword evidence="1" id="KW-0175">Coiled coil</keyword>
<sequence>MRPIQTAQKGLVTGIKVWKNKYIYINNNFIFIQILFKKKGDGGFQGVGVPNLKIIERPVTKDGMTGMSTKPQSQGRVYQDKGYFMNILRQKTSDIIDQIKKFKEKVEQIQQDNQTYNNLQKRFDELIKQVRSLEGQLADYNLAFDKQRSQTRPEEIRNMYEHIKFQNQRQAEQLDEIFIERKNQEEQIMQIEQQLNQITQLAEQKITELDPDQRQEYDNLVKENRQLNQEINMQRQILDELNNKLLKLNLDQEWILKNQKGNIQKNKLLNFQEKKEDFEMQLNEANLSFPEARDRLLNRVKEDNALTTQTDKRIKEIQKNIDNYEKKNKRVELRIIFQH</sequence>
<dbReference type="PANTHER" id="PTHR31432:SF0">
    <property type="entry name" value="INTRAFLAGELLAR TRANSPORT PROTEIN 74 HOMOLOG"/>
    <property type="match status" value="1"/>
</dbReference>